<dbReference type="AlphaFoldDB" id="A0AAW1SQC2"/>
<gene>
    <name evidence="2" type="ORF">WJX84_009193</name>
</gene>
<evidence type="ECO:0000313" key="2">
    <source>
        <dbReference type="EMBL" id="KAK9854465.1"/>
    </source>
</evidence>
<comment type="caution">
    <text evidence="2">The sequence shown here is derived from an EMBL/GenBank/DDBJ whole genome shotgun (WGS) entry which is preliminary data.</text>
</comment>
<name>A0AAW1SQC2_9CHLO</name>
<sequence>MYWAEGQAASPAEGDPNAGCGDAADETSTRDAKYWPSADGLNEMRSVDDVRGCMVYCSGNTCTLALRGPHCHLFHLSAGIFAHSTHSISQSGRYIRRLHWCSQAKARHAR</sequence>
<accession>A0AAW1SQC2</accession>
<feature type="region of interest" description="Disordered" evidence="1">
    <location>
        <begin position="1"/>
        <end position="35"/>
    </location>
</feature>
<protein>
    <recommendedName>
        <fullName evidence="4">Apple domain-containing protein</fullName>
    </recommendedName>
</protein>
<organism evidence="2 3">
    <name type="scientific">Apatococcus fuscideae</name>
    <dbReference type="NCBI Taxonomy" id="2026836"/>
    <lineage>
        <taxon>Eukaryota</taxon>
        <taxon>Viridiplantae</taxon>
        <taxon>Chlorophyta</taxon>
        <taxon>core chlorophytes</taxon>
        <taxon>Trebouxiophyceae</taxon>
        <taxon>Chlorellales</taxon>
        <taxon>Chlorellaceae</taxon>
        <taxon>Apatococcus</taxon>
    </lineage>
</organism>
<reference evidence="2 3" key="1">
    <citation type="journal article" date="2024" name="Nat. Commun.">
        <title>Phylogenomics reveals the evolutionary origins of lichenization in chlorophyte algae.</title>
        <authorList>
            <person name="Puginier C."/>
            <person name="Libourel C."/>
            <person name="Otte J."/>
            <person name="Skaloud P."/>
            <person name="Haon M."/>
            <person name="Grisel S."/>
            <person name="Petersen M."/>
            <person name="Berrin J.G."/>
            <person name="Delaux P.M."/>
            <person name="Dal Grande F."/>
            <person name="Keller J."/>
        </authorList>
    </citation>
    <scope>NUCLEOTIDE SEQUENCE [LARGE SCALE GENOMIC DNA]</scope>
    <source>
        <strain evidence="2 3">SAG 2523</strain>
    </source>
</reference>
<dbReference type="EMBL" id="JALJOV010001102">
    <property type="protein sequence ID" value="KAK9854465.1"/>
    <property type="molecule type" value="Genomic_DNA"/>
</dbReference>
<evidence type="ECO:0000313" key="3">
    <source>
        <dbReference type="Proteomes" id="UP001485043"/>
    </source>
</evidence>
<dbReference type="Proteomes" id="UP001485043">
    <property type="component" value="Unassembled WGS sequence"/>
</dbReference>
<evidence type="ECO:0000256" key="1">
    <source>
        <dbReference type="SAM" id="MobiDB-lite"/>
    </source>
</evidence>
<proteinExistence type="predicted"/>
<evidence type="ECO:0008006" key="4">
    <source>
        <dbReference type="Google" id="ProtNLM"/>
    </source>
</evidence>
<keyword evidence="3" id="KW-1185">Reference proteome</keyword>